<evidence type="ECO:0000256" key="8">
    <source>
        <dbReference type="ARBA" id="ARBA00022723"/>
    </source>
</evidence>
<feature type="transmembrane region" description="Helical" evidence="14">
    <location>
        <begin position="133"/>
        <end position="153"/>
    </location>
</feature>
<dbReference type="InterPro" id="IPR003317">
    <property type="entry name" value="Cyt-d_oxidase_su2"/>
</dbReference>
<proteinExistence type="inferred from homology"/>
<dbReference type="Pfam" id="PF01654">
    <property type="entry name" value="Cyt_bd_oxida_I"/>
    <property type="match status" value="1"/>
</dbReference>
<comment type="similarity">
    <text evidence="2">Belongs to the cytochrome ubiquinol oxidase subunit 2 family.</text>
</comment>
<feature type="transmembrane region" description="Helical" evidence="14">
    <location>
        <begin position="189"/>
        <end position="211"/>
    </location>
</feature>
<feature type="transmembrane region" description="Helical" evidence="14">
    <location>
        <begin position="363"/>
        <end position="386"/>
    </location>
</feature>
<evidence type="ECO:0000256" key="1">
    <source>
        <dbReference type="ARBA" id="ARBA00004651"/>
    </source>
</evidence>
<evidence type="ECO:0000256" key="14">
    <source>
        <dbReference type="SAM" id="Phobius"/>
    </source>
</evidence>
<evidence type="ECO:0000256" key="12">
    <source>
        <dbReference type="ARBA" id="ARBA00023136"/>
    </source>
</evidence>
<dbReference type="GO" id="GO:0019646">
    <property type="term" value="P:aerobic electron transport chain"/>
    <property type="evidence" value="ECO:0007669"/>
    <property type="project" value="InterPro"/>
</dbReference>
<organism evidence="15">
    <name type="scientific">Streptomyces auratus AGR0001</name>
    <dbReference type="NCBI Taxonomy" id="1160718"/>
    <lineage>
        <taxon>Bacteria</taxon>
        <taxon>Bacillati</taxon>
        <taxon>Actinomycetota</taxon>
        <taxon>Actinomycetes</taxon>
        <taxon>Kitasatosporales</taxon>
        <taxon>Streptomycetaceae</taxon>
        <taxon>Streptomyces</taxon>
    </lineage>
</organism>
<feature type="compositionally biased region" description="Basic and acidic residues" evidence="13">
    <location>
        <begin position="449"/>
        <end position="458"/>
    </location>
</feature>
<feature type="transmembrane region" description="Helical" evidence="14">
    <location>
        <begin position="792"/>
        <end position="814"/>
    </location>
</feature>
<dbReference type="GO" id="GO:0020037">
    <property type="term" value="F:heme binding"/>
    <property type="evidence" value="ECO:0007669"/>
    <property type="project" value="TreeGrafter"/>
</dbReference>
<feature type="transmembrane region" description="Helical" evidence="14">
    <location>
        <begin position="20"/>
        <end position="43"/>
    </location>
</feature>
<feature type="transmembrane region" description="Helical" evidence="14">
    <location>
        <begin position="752"/>
        <end position="772"/>
    </location>
</feature>
<dbReference type="STRING" id="1160718.SU9_27259"/>
<feature type="transmembrane region" description="Helical" evidence="14">
    <location>
        <begin position="413"/>
        <end position="436"/>
    </location>
</feature>
<feature type="transmembrane region" description="Helical" evidence="14">
    <location>
        <begin position="223"/>
        <end position="242"/>
    </location>
</feature>
<dbReference type="PATRIC" id="fig|1160718.3.peg.5525"/>
<feature type="transmembrane region" description="Helical" evidence="14">
    <location>
        <begin position="574"/>
        <end position="595"/>
    </location>
</feature>
<dbReference type="GO" id="GO:0005886">
    <property type="term" value="C:plasma membrane"/>
    <property type="evidence" value="ECO:0007669"/>
    <property type="project" value="UniProtKB-SubCell"/>
</dbReference>
<keyword evidence="8" id="KW-0479">Metal-binding</keyword>
<keyword evidence="6" id="KW-0349">Heme</keyword>
<keyword evidence="9" id="KW-0249">Electron transport</keyword>
<gene>
    <name evidence="15" type="ORF">SU9_27259</name>
</gene>
<accession>J1ZQF3</accession>
<dbReference type="GO" id="GO:0016682">
    <property type="term" value="F:oxidoreductase activity, acting on diphenols and related substances as donors, oxygen as acceptor"/>
    <property type="evidence" value="ECO:0007669"/>
    <property type="project" value="TreeGrafter"/>
</dbReference>
<feature type="transmembrane region" description="Helical" evidence="14">
    <location>
        <begin position="719"/>
        <end position="743"/>
    </location>
</feature>
<evidence type="ECO:0000256" key="9">
    <source>
        <dbReference type="ARBA" id="ARBA00022982"/>
    </source>
</evidence>
<comment type="subcellular location">
    <subcellularLocation>
        <location evidence="1">Cell membrane</location>
        <topology evidence="1">Multi-pass membrane protein</topology>
    </subcellularLocation>
</comment>
<dbReference type="GO" id="GO:0046872">
    <property type="term" value="F:metal ion binding"/>
    <property type="evidence" value="ECO:0007669"/>
    <property type="project" value="UniProtKB-KW"/>
</dbReference>
<evidence type="ECO:0000256" key="10">
    <source>
        <dbReference type="ARBA" id="ARBA00022989"/>
    </source>
</evidence>
<feature type="transmembrane region" description="Helical" evidence="14">
    <location>
        <begin position="326"/>
        <end position="351"/>
    </location>
</feature>
<evidence type="ECO:0000256" key="4">
    <source>
        <dbReference type="ARBA" id="ARBA00022448"/>
    </source>
</evidence>
<evidence type="ECO:0000256" key="5">
    <source>
        <dbReference type="ARBA" id="ARBA00022475"/>
    </source>
</evidence>
<feature type="transmembrane region" description="Helical" evidence="14">
    <location>
        <begin position="686"/>
        <end position="707"/>
    </location>
</feature>
<dbReference type="InterPro" id="IPR002585">
    <property type="entry name" value="Cyt-d_ubiquinol_oxidase_su_1"/>
</dbReference>
<reference evidence="15" key="1">
    <citation type="journal article" date="2012" name="J. Bacteriol.">
        <title>Genome Sequence of Streptomyces auratus Strain AGR0001, a Phoslactomycin-Producing Actinomycete.</title>
        <authorList>
            <person name="Han X."/>
            <person name="Li M."/>
            <person name="Ding Z."/>
            <person name="Zhao J."/>
            <person name="Ji K."/>
            <person name="Wen M."/>
            <person name="Lu T."/>
        </authorList>
    </citation>
    <scope>NUCLEOTIDE SEQUENCE [LARGE SCALE GENOMIC DNA]</scope>
    <source>
        <strain evidence="15">AGR0001</strain>
    </source>
</reference>
<dbReference type="GO" id="GO:0070069">
    <property type="term" value="C:cytochrome complex"/>
    <property type="evidence" value="ECO:0007669"/>
    <property type="project" value="InterPro"/>
</dbReference>
<keyword evidence="11" id="KW-0408">Iron</keyword>
<feature type="transmembrane region" description="Helical" evidence="14">
    <location>
        <begin position="64"/>
        <end position="86"/>
    </location>
</feature>
<dbReference type="Pfam" id="PF02322">
    <property type="entry name" value="Cyt_bd_oxida_II"/>
    <property type="match status" value="1"/>
</dbReference>
<keyword evidence="4" id="KW-0813">Transport</keyword>
<dbReference type="eggNOG" id="COG1294">
    <property type="taxonomic scope" value="Bacteria"/>
</dbReference>
<dbReference type="PANTHER" id="PTHR30365">
    <property type="entry name" value="CYTOCHROME D UBIQUINOL OXIDASE"/>
    <property type="match status" value="1"/>
</dbReference>
<evidence type="ECO:0000256" key="7">
    <source>
        <dbReference type="ARBA" id="ARBA00022692"/>
    </source>
</evidence>
<dbReference type="PANTHER" id="PTHR30365:SF14">
    <property type="entry name" value="CYTOCHROME BD MENAQUINOL OXIDASE SUBUNIT I-RELATED"/>
    <property type="match status" value="1"/>
</dbReference>
<feature type="transmembrane region" description="Helical" evidence="14">
    <location>
        <begin position="607"/>
        <end position="631"/>
    </location>
</feature>
<comment type="caution">
    <text evidence="15">The sequence shown here is derived from an EMBL/GenBank/DDBJ whole genome shotgun (WGS) entry which is preliminary data.</text>
</comment>
<sequence>MVPLLADAPAQLLPARELMAFTLACHIILVPFGVALPLITLVMHHRGLRRHDPAALLLARRWSAVMAVQFAVGVVTGTVLSFEFGLLWPGLMGKWGGVFGIGFGVEAWAFFLEAVLIAIYLYGWRRLKPRTHFLLGLPLPVVALLGAFGILAANSWMNTPQGFTLDAAGKPVHVQVWSAIFTPIFGPQYWHFVVAMLITAGYTVAGVYAVGWLRGRRDRYHRLGFTVPFTLAAVFTPVQFLLGDSLARSVFHKQPVKFAATEIVWRTDTRVPEYIFGRLHPDGSISGGIKIPQFDSILAGFTPDTKVTGLTSVPASDRPTATQATIVHWAFDLMVVLGSLLILLALWYGWGRPRRRRLPASPWFFRGAACAGVASVVAVECGWITAEVGRQPWIVYQHMRIGEAVTATRAGSLWIMLGLVVVVYVFIFGSLLAVLLKMRAGWRLADGHRPAGERREAPETDTPYGPRAGVVAGPPRSGDTGAGRTHRGRPAVMPAVIAVVLLLAVAAYACAGGTDYGAGFWDLTAGGAERGKRPRWLIDHAMAPVWEVNNVWLVFIFVLMWTGFPVFFQTVFSAMWLPLALAAIGLVLRGAGFALRKPLRRIAGRRLYGAVFAISSLLTPFFLGAAVGGIASGRAVPGTEASAHAWSNPTSILFGLIAIVSTAFLGAVFLAGDAVRFGAPDLVGYFRWRALGSLVALAVLAAIMLTVTRSDAPHVWHGLTHGVGLGLVILAGVCSLATGWLLLRRSGAWPRITAVGVVAAAVLAWGAAQRPYLIPTSLTVADGAAAASSLRWLGLVTLVAALVVGPALALLYWLDTHGELEPLSDADLRTEPDHEDPTG</sequence>
<dbReference type="HOGENOM" id="CLU_338860_0_0_11"/>
<dbReference type="AlphaFoldDB" id="J1ZQF3"/>
<evidence type="ECO:0000256" key="3">
    <source>
        <dbReference type="ARBA" id="ARBA00009819"/>
    </source>
</evidence>
<keyword evidence="7 14" id="KW-0812">Transmembrane</keyword>
<evidence type="ECO:0000256" key="11">
    <source>
        <dbReference type="ARBA" id="ARBA00023004"/>
    </source>
</evidence>
<evidence type="ECO:0000313" key="15">
    <source>
        <dbReference type="EMBL" id="EJJ03776.1"/>
    </source>
</evidence>
<feature type="region of interest" description="Disordered" evidence="13">
    <location>
        <begin position="449"/>
        <end position="486"/>
    </location>
</feature>
<feature type="transmembrane region" description="Helical" evidence="14">
    <location>
        <begin position="651"/>
        <end position="674"/>
    </location>
</feature>
<evidence type="ECO:0000256" key="13">
    <source>
        <dbReference type="SAM" id="MobiDB-lite"/>
    </source>
</evidence>
<keyword evidence="10 14" id="KW-1133">Transmembrane helix</keyword>
<feature type="transmembrane region" description="Helical" evidence="14">
    <location>
        <begin position="98"/>
        <end position="121"/>
    </location>
</feature>
<comment type="similarity">
    <text evidence="3">Belongs to the cytochrome ubiquinol oxidase subunit 1 family.</text>
</comment>
<dbReference type="eggNOG" id="COG1271">
    <property type="taxonomic scope" value="Bacteria"/>
</dbReference>
<dbReference type="EMBL" id="AJGV01000170">
    <property type="protein sequence ID" value="EJJ03776.1"/>
    <property type="molecule type" value="Genomic_DNA"/>
</dbReference>
<keyword evidence="5" id="KW-1003">Cell membrane</keyword>
<evidence type="ECO:0000256" key="2">
    <source>
        <dbReference type="ARBA" id="ARBA00007543"/>
    </source>
</evidence>
<protein>
    <submittedName>
        <fullName evidence="15">Cytochrome bd-I oxidase subunit I</fullName>
    </submittedName>
</protein>
<name>J1ZQF3_9ACTN</name>
<evidence type="ECO:0000256" key="6">
    <source>
        <dbReference type="ARBA" id="ARBA00022617"/>
    </source>
</evidence>
<dbReference type="GO" id="GO:0009055">
    <property type="term" value="F:electron transfer activity"/>
    <property type="evidence" value="ECO:0007669"/>
    <property type="project" value="InterPro"/>
</dbReference>
<keyword evidence="12 14" id="KW-0472">Membrane</keyword>